<dbReference type="EMBL" id="JAMFTQ010000001">
    <property type="protein sequence ID" value="MCP1386786.1"/>
    <property type="molecule type" value="Genomic_DNA"/>
</dbReference>
<dbReference type="InterPro" id="IPR013078">
    <property type="entry name" value="His_Pase_superF_clade-1"/>
</dbReference>
<keyword evidence="4" id="KW-1185">Reference proteome</keyword>
<accession>A0ABT1FYI0</accession>
<dbReference type="CDD" id="cd09279">
    <property type="entry name" value="RNase_HI_like"/>
    <property type="match status" value="1"/>
</dbReference>
<dbReference type="PROSITE" id="PS50879">
    <property type="entry name" value="RNASE_H_1"/>
    <property type="match status" value="1"/>
</dbReference>
<dbReference type="SUPFAM" id="SSF53254">
    <property type="entry name" value="Phosphoglycerate mutase-like"/>
    <property type="match status" value="1"/>
</dbReference>
<organism evidence="3 4">
    <name type="scientific">Corynebacterium stercoris</name>
    <dbReference type="NCBI Taxonomy" id="2943490"/>
    <lineage>
        <taxon>Bacteria</taxon>
        <taxon>Bacillati</taxon>
        <taxon>Actinomycetota</taxon>
        <taxon>Actinomycetes</taxon>
        <taxon>Mycobacteriales</taxon>
        <taxon>Corynebacteriaceae</taxon>
        <taxon>Corynebacterium</taxon>
    </lineage>
</organism>
<dbReference type="PIRSF" id="PIRSF036922">
    <property type="entry name" value="RNaseH_PGAM"/>
    <property type="match status" value="1"/>
</dbReference>
<comment type="caution">
    <text evidence="3">The sequence shown here is derived from an EMBL/GenBank/DDBJ whole genome shotgun (WGS) entry which is preliminary data.</text>
</comment>
<dbReference type="InterPro" id="IPR012337">
    <property type="entry name" value="RNaseH-like_sf"/>
</dbReference>
<feature type="compositionally biased region" description="Polar residues" evidence="1">
    <location>
        <begin position="145"/>
        <end position="156"/>
    </location>
</feature>
<sequence length="400" mass="43244">MHVQMFCDGGSRGNPGVAGSGSVVYGPDGETLAEVAYVVGKKSSNNVAEYYGLIRGLEAAAELGATRVDVSMDSKLVVEQMTGRWKIKHPDMQKLAREARDLAKQFEKVTYAWVPRAKNKKADELSNVAMDAAAEDGTPRILEASTPSRRNSASDLATSAGASSAEEKAEFSRGKGTHQTASPSHWAGQDAPRTRFVLLRHGQTAHSAERRYSGTSDPELTEVGQAQARRAATTLATMGKVDVIVTSPQRRARQTAAACAEALGVPEDAIEVVEDFRELDFGAFEGLTRQEAQERDPDAFGAWEASASEKPPSGESLAQLHRRVTRARLMVQKAHEGKTVLVVTHMTPIKSVIRQALGTGAETFRHIFLDLASVSVVEFYGDFGVVRTFNDVAHHRQPAS</sequence>
<dbReference type="Gene3D" id="3.40.50.1240">
    <property type="entry name" value="Phosphoglycerate mutase-like"/>
    <property type="match status" value="1"/>
</dbReference>
<reference evidence="3" key="1">
    <citation type="submission" date="2022-05" db="EMBL/GenBank/DDBJ databases">
        <title>Corynebacterium sp. TA-R-1 sp. nov., isolated from human feces.</title>
        <authorList>
            <person name="Shamsuzzaman M."/>
            <person name="Dahal R.H."/>
        </authorList>
    </citation>
    <scope>NUCLEOTIDE SEQUENCE</scope>
    <source>
        <strain evidence="3">TA-R-1</strain>
    </source>
</reference>
<dbReference type="SUPFAM" id="SSF53098">
    <property type="entry name" value="Ribonuclease H-like"/>
    <property type="match status" value="1"/>
</dbReference>
<evidence type="ECO:0000256" key="1">
    <source>
        <dbReference type="SAM" id="MobiDB-lite"/>
    </source>
</evidence>
<evidence type="ECO:0000313" key="3">
    <source>
        <dbReference type="EMBL" id="MCP1386786.1"/>
    </source>
</evidence>
<dbReference type="InterPro" id="IPR050275">
    <property type="entry name" value="PGM_Phosphatase"/>
</dbReference>
<dbReference type="Pfam" id="PF00300">
    <property type="entry name" value="His_Phos_1"/>
    <property type="match status" value="1"/>
</dbReference>
<dbReference type="InterPro" id="IPR002156">
    <property type="entry name" value="RNaseH_domain"/>
</dbReference>
<dbReference type="RefSeq" id="WP_253575509.1">
    <property type="nucleotide sequence ID" value="NZ_JAMFTQ010000001.1"/>
</dbReference>
<dbReference type="Proteomes" id="UP001204000">
    <property type="component" value="Unassembled WGS sequence"/>
</dbReference>
<evidence type="ECO:0000313" key="4">
    <source>
        <dbReference type="Proteomes" id="UP001204000"/>
    </source>
</evidence>
<dbReference type="InterPro" id="IPR036397">
    <property type="entry name" value="RNaseH_sf"/>
</dbReference>
<dbReference type="InterPro" id="IPR014636">
    <property type="entry name" value="RNaseH/PGlycerate_mutase"/>
</dbReference>
<dbReference type="InterPro" id="IPR029033">
    <property type="entry name" value="His_PPase_superfam"/>
</dbReference>
<dbReference type="Gene3D" id="3.30.420.10">
    <property type="entry name" value="Ribonuclease H-like superfamily/Ribonuclease H"/>
    <property type="match status" value="1"/>
</dbReference>
<dbReference type="PANTHER" id="PTHR48100:SF1">
    <property type="entry name" value="HISTIDINE PHOSPHATASE FAMILY PROTEIN-RELATED"/>
    <property type="match status" value="1"/>
</dbReference>
<gene>
    <name evidence="3" type="ORF">M5J20_01030</name>
</gene>
<dbReference type="NCBIfam" id="NF005567">
    <property type="entry name" value="PRK07238.1"/>
    <property type="match status" value="1"/>
</dbReference>
<protein>
    <submittedName>
        <fullName evidence="3">Bifunctional RNase H/acid phosphatase</fullName>
    </submittedName>
</protein>
<feature type="domain" description="RNase H type-1" evidence="2">
    <location>
        <begin position="1"/>
        <end position="139"/>
    </location>
</feature>
<feature type="region of interest" description="Disordered" evidence="1">
    <location>
        <begin position="136"/>
        <end position="190"/>
    </location>
</feature>
<dbReference type="SMART" id="SM00855">
    <property type="entry name" value="PGAM"/>
    <property type="match status" value="1"/>
</dbReference>
<dbReference type="Pfam" id="PF13456">
    <property type="entry name" value="RVT_3"/>
    <property type="match status" value="1"/>
</dbReference>
<dbReference type="PANTHER" id="PTHR48100">
    <property type="entry name" value="BROAD-SPECIFICITY PHOSPHATASE YOR283W-RELATED"/>
    <property type="match status" value="1"/>
</dbReference>
<name>A0ABT1FYI0_9CORY</name>
<evidence type="ECO:0000259" key="2">
    <source>
        <dbReference type="PROSITE" id="PS50879"/>
    </source>
</evidence>
<dbReference type="CDD" id="cd07067">
    <property type="entry name" value="HP_PGM_like"/>
    <property type="match status" value="1"/>
</dbReference>
<proteinExistence type="predicted"/>